<feature type="non-terminal residue" evidence="1">
    <location>
        <position position="1"/>
    </location>
</feature>
<accession>A0A0B6YCQ5</accession>
<name>A0A0B6YCQ5_9EUPU</name>
<gene>
    <name evidence="1" type="primary">ORF19702</name>
</gene>
<reference evidence="1" key="1">
    <citation type="submission" date="2014-12" db="EMBL/GenBank/DDBJ databases">
        <title>Insight into the proteome of Arion vulgaris.</title>
        <authorList>
            <person name="Aradska J."/>
            <person name="Bulat T."/>
            <person name="Smidak R."/>
            <person name="Sarate P."/>
            <person name="Gangsoo J."/>
            <person name="Sialana F."/>
            <person name="Bilban M."/>
            <person name="Lubec G."/>
        </authorList>
    </citation>
    <scope>NUCLEOTIDE SEQUENCE</scope>
    <source>
        <tissue evidence="1">Skin</tissue>
    </source>
</reference>
<protein>
    <submittedName>
        <fullName evidence="1">Uncharacterized protein</fullName>
    </submittedName>
</protein>
<evidence type="ECO:0000313" key="1">
    <source>
        <dbReference type="EMBL" id="CEK53270.1"/>
    </source>
</evidence>
<dbReference type="EMBL" id="HACG01006405">
    <property type="protein sequence ID" value="CEK53270.1"/>
    <property type="molecule type" value="Transcribed_RNA"/>
</dbReference>
<sequence length="75" mass="8644">KEIQTSYMSDTKSLMALNSSNSPLISCLWDVFIKHPQNITGPSHLDLLQQSNGTRNLVFLEDFRIWNFVLPLYSE</sequence>
<proteinExistence type="predicted"/>
<organism evidence="1">
    <name type="scientific">Arion vulgaris</name>
    <dbReference type="NCBI Taxonomy" id="1028688"/>
    <lineage>
        <taxon>Eukaryota</taxon>
        <taxon>Metazoa</taxon>
        <taxon>Spiralia</taxon>
        <taxon>Lophotrochozoa</taxon>
        <taxon>Mollusca</taxon>
        <taxon>Gastropoda</taxon>
        <taxon>Heterobranchia</taxon>
        <taxon>Euthyneura</taxon>
        <taxon>Panpulmonata</taxon>
        <taxon>Eupulmonata</taxon>
        <taxon>Stylommatophora</taxon>
        <taxon>Helicina</taxon>
        <taxon>Arionoidea</taxon>
        <taxon>Arionidae</taxon>
        <taxon>Arion</taxon>
    </lineage>
</organism>
<dbReference type="AlphaFoldDB" id="A0A0B6YCQ5"/>